<comment type="caution">
    <text evidence="1">The sequence shown here is derived from an EMBL/GenBank/DDBJ whole genome shotgun (WGS) entry which is preliminary data.</text>
</comment>
<reference evidence="1" key="1">
    <citation type="submission" date="2022-07" db="EMBL/GenBank/DDBJ databases">
        <title>Bombella genomes.</title>
        <authorList>
            <person name="Harer L."/>
            <person name="Styblova S."/>
            <person name="Ehrmann M."/>
        </authorList>
    </citation>
    <scope>NUCLEOTIDE SEQUENCE</scope>
    <source>
        <strain evidence="1">TMW 2.2559</strain>
    </source>
</reference>
<accession>A0ABT3WAS3</accession>
<dbReference type="Proteomes" id="UP001165633">
    <property type="component" value="Unassembled WGS sequence"/>
</dbReference>
<organism evidence="1 2">
    <name type="scientific">Bombella dulcis</name>
    <dbReference type="NCBI Taxonomy" id="2967339"/>
    <lineage>
        <taxon>Bacteria</taxon>
        <taxon>Pseudomonadati</taxon>
        <taxon>Pseudomonadota</taxon>
        <taxon>Alphaproteobacteria</taxon>
        <taxon>Acetobacterales</taxon>
        <taxon>Acetobacteraceae</taxon>
        <taxon>Bombella</taxon>
    </lineage>
</organism>
<dbReference type="RefSeq" id="WP_266126992.1">
    <property type="nucleotide sequence ID" value="NZ_JANIDV010000001.1"/>
</dbReference>
<protein>
    <submittedName>
        <fullName evidence="1">Uncharacterized protein</fullName>
    </submittedName>
</protein>
<proteinExistence type="predicted"/>
<evidence type="ECO:0000313" key="2">
    <source>
        <dbReference type="Proteomes" id="UP001165633"/>
    </source>
</evidence>
<keyword evidence="2" id="KW-1185">Reference proteome</keyword>
<gene>
    <name evidence="1" type="ORF">NQF87_03400</name>
</gene>
<sequence>MENNRSAALSRLRAAHDELEIVSDGTGLTLAERDDLRQAILAIDTLIDSLTYPYERNETITEASFPAIGPFNTAALSDALAGLSVRAGNKP</sequence>
<evidence type="ECO:0000313" key="1">
    <source>
        <dbReference type="EMBL" id="MCX5616021.1"/>
    </source>
</evidence>
<dbReference type="EMBL" id="JANIDV010000001">
    <property type="protein sequence ID" value="MCX5616021.1"/>
    <property type="molecule type" value="Genomic_DNA"/>
</dbReference>
<name>A0ABT3WAS3_9PROT</name>